<dbReference type="Proteomes" id="UP001164746">
    <property type="component" value="Chromosome 1"/>
</dbReference>
<dbReference type="EMBL" id="CP111012">
    <property type="protein sequence ID" value="WAQ94133.1"/>
    <property type="molecule type" value="Genomic_DNA"/>
</dbReference>
<reference evidence="1" key="1">
    <citation type="submission" date="2022-11" db="EMBL/GenBank/DDBJ databases">
        <title>Centuries of genome instability and evolution in soft-shell clam transmissible cancer (bioRxiv).</title>
        <authorList>
            <person name="Hart S.F.M."/>
            <person name="Yonemitsu M.A."/>
            <person name="Giersch R.M."/>
            <person name="Beal B.F."/>
            <person name="Arriagada G."/>
            <person name="Davis B.W."/>
            <person name="Ostrander E.A."/>
            <person name="Goff S.P."/>
            <person name="Metzger M.J."/>
        </authorList>
    </citation>
    <scope>NUCLEOTIDE SEQUENCE</scope>
    <source>
        <strain evidence="1">MELC-2E11</strain>
        <tissue evidence="1">Siphon/mantle</tissue>
    </source>
</reference>
<keyword evidence="2" id="KW-1185">Reference proteome</keyword>
<evidence type="ECO:0000313" key="2">
    <source>
        <dbReference type="Proteomes" id="UP001164746"/>
    </source>
</evidence>
<proteinExistence type="predicted"/>
<protein>
    <submittedName>
        <fullName evidence="1">Uncharacterized protein</fullName>
    </submittedName>
</protein>
<gene>
    <name evidence="1" type="ORF">MAR_006604</name>
</gene>
<accession>A0ABY7DB53</accession>
<sequence length="89" mass="10366">MSVRNRKAGEKVDNAYTVRQNIVYKRRHQGRRPAQVNSKIDRVKDHIYKDRRATVRSIGDDLVISISTIYRILTDEQGMSKVSARWVPP</sequence>
<name>A0ABY7DB53_MYAAR</name>
<organism evidence="1 2">
    <name type="scientific">Mya arenaria</name>
    <name type="common">Soft-shell clam</name>
    <dbReference type="NCBI Taxonomy" id="6604"/>
    <lineage>
        <taxon>Eukaryota</taxon>
        <taxon>Metazoa</taxon>
        <taxon>Spiralia</taxon>
        <taxon>Lophotrochozoa</taxon>
        <taxon>Mollusca</taxon>
        <taxon>Bivalvia</taxon>
        <taxon>Autobranchia</taxon>
        <taxon>Heteroconchia</taxon>
        <taxon>Euheterodonta</taxon>
        <taxon>Imparidentia</taxon>
        <taxon>Neoheterodontei</taxon>
        <taxon>Myida</taxon>
        <taxon>Myoidea</taxon>
        <taxon>Myidae</taxon>
        <taxon>Mya</taxon>
    </lineage>
</organism>
<evidence type="ECO:0000313" key="1">
    <source>
        <dbReference type="EMBL" id="WAQ94133.1"/>
    </source>
</evidence>